<dbReference type="InterPro" id="IPR058633">
    <property type="entry name" value="EmrA/FarA_HH"/>
</dbReference>
<proteinExistence type="predicted"/>
<dbReference type="InterPro" id="IPR050739">
    <property type="entry name" value="MFP"/>
</dbReference>
<dbReference type="Proteomes" id="UP000753724">
    <property type="component" value="Unassembled WGS sequence"/>
</dbReference>
<sequence length="389" mass="40522">MSSTPQSKIALIHAEEAAAQEAAQDSARADKRKGLFLRFGLGVAVAALAYGGYDYFVASRHVETDNAYVGADVAQISAQISAPVQQVLVQDTATVRAGDVLIRLEDTDARLALARAQADLALTLRRVRGLSATDMGLGAQVAARAADQARADAALIAARADADRAAIDLKRREALAASGSVSGEELSSARNAAATAQANLRSAQAAVALAAANRDAAAGTREANRVLIDGTAPDTHPEVLAARAALEQARVNLERTVIRAPFDGVVTRRTAQVGQRAEPGKALMVVVPVQTAYVDANFKEVQLTKVRAGQKVTLTSDLYGSGVVYHGTVVGFSGGTGAAFAVVPAQNATGNWIKVVQRLPVRIALEPKELAAHPLRVGLSMTADIDIAR</sequence>
<feature type="transmembrane region" description="Helical" evidence="2">
    <location>
        <begin position="35"/>
        <end position="53"/>
    </location>
</feature>
<evidence type="ECO:0000313" key="4">
    <source>
        <dbReference type="EMBL" id="NBC36972.1"/>
    </source>
</evidence>
<comment type="caution">
    <text evidence="4">The sequence shown here is derived from an EMBL/GenBank/DDBJ whole genome shotgun (WGS) entry which is preliminary data.</text>
</comment>
<dbReference type="Gene3D" id="2.40.50.100">
    <property type="match status" value="1"/>
</dbReference>
<keyword evidence="2" id="KW-0472">Membrane</keyword>
<dbReference type="PRINTS" id="PR01490">
    <property type="entry name" value="RTXTOXIND"/>
</dbReference>
<comment type="subcellular location">
    <subcellularLocation>
        <location evidence="1">Cell envelope</location>
    </subcellularLocation>
</comment>
<dbReference type="Gene3D" id="1.10.287.470">
    <property type="entry name" value="Helix hairpin bin"/>
    <property type="match status" value="1"/>
</dbReference>
<name>A0ABW9XEK3_9SPHN</name>
<dbReference type="EMBL" id="JAAAPO010000004">
    <property type="protein sequence ID" value="NBC36972.1"/>
    <property type="molecule type" value="Genomic_DNA"/>
</dbReference>
<dbReference type="PANTHER" id="PTHR30386:SF19">
    <property type="entry name" value="MULTIDRUG EXPORT PROTEIN EMRA-RELATED"/>
    <property type="match status" value="1"/>
</dbReference>
<dbReference type="PANTHER" id="PTHR30386">
    <property type="entry name" value="MEMBRANE FUSION SUBUNIT OF EMRAB-TOLC MULTIDRUG EFFLUX PUMP"/>
    <property type="match status" value="1"/>
</dbReference>
<organism evidence="4 5">
    <name type="scientific">Novosphingobium ovatum</name>
    <dbReference type="NCBI Taxonomy" id="1908523"/>
    <lineage>
        <taxon>Bacteria</taxon>
        <taxon>Pseudomonadati</taxon>
        <taxon>Pseudomonadota</taxon>
        <taxon>Alphaproteobacteria</taxon>
        <taxon>Sphingomonadales</taxon>
        <taxon>Sphingomonadaceae</taxon>
        <taxon>Novosphingobium</taxon>
    </lineage>
</organism>
<feature type="domain" description="Multidrug export protein EmrA/FarA alpha-helical hairpin" evidence="3">
    <location>
        <begin position="107"/>
        <end position="207"/>
    </location>
</feature>
<evidence type="ECO:0000256" key="2">
    <source>
        <dbReference type="SAM" id="Phobius"/>
    </source>
</evidence>
<gene>
    <name evidence="4" type="ORF">GTZ99_10430</name>
</gene>
<keyword evidence="2" id="KW-1133">Transmembrane helix</keyword>
<evidence type="ECO:0000256" key="1">
    <source>
        <dbReference type="ARBA" id="ARBA00004196"/>
    </source>
</evidence>
<dbReference type="Pfam" id="PF25885">
    <property type="entry name" value="HH_EMRA"/>
    <property type="match status" value="1"/>
</dbReference>
<dbReference type="Gene3D" id="2.40.30.170">
    <property type="match status" value="1"/>
</dbReference>
<keyword evidence="5" id="KW-1185">Reference proteome</keyword>
<evidence type="ECO:0000259" key="3">
    <source>
        <dbReference type="Pfam" id="PF25885"/>
    </source>
</evidence>
<dbReference type="SUPFAM" id="SSF111369">
    <property type="entry name" value="HlyD-like secretion proteins"/>
    <property type="match status" value="2"/>
</dbReference>
<accession>A0ABW9XEK3</accession>
<dbReference type="RefSeq" id="WP_161718628.1">
    <property type="nucleotide sequence ID" value="NZ_JAAAPO010000004.1"/>
</dbReference>
<reference evidence="5" key="1">
    <citation type="submission" date="2020-01" db="EMBL/GenBank/DDBJ databases">
        <title>Sphingomonas sp. strain CSW-10.</title>
        <authorList>
            <person name="Chen W.-M."/>
        </authorList>
    </citation>
    <scope>NUCLEOTIDE SEQUENCE [LARGE SCALE GENOMIC DNA]</scope>
    <source>
        <strain evidence="5">FSY-8</strain>
    </source>
</reference>
<evidence type="ECO:0000313" key="5">
    <source>
        <dbReference type="Proteomes" id="UP000753724"/>
    </source>
</evidence>
<protein>
    <submittedName>
        <fullName evidence="4">HlyD family efflux transporter periplasmic adaptor subunit</fullName>
    </submittedName>
</protein>
<keyword evidence="2" id="KW-0812">Transmembrane</keyword>